<dbReference type="WBParaSite" id="PSAMB.scaffold271size59940.g4254.t1">
    <property type="protein sequence ID" value="PSAMB.scaffold271size59940.g4254.t1"/>
    <property type="gene ID" value="PSAMB.scaffold271size59940.g4254"/>
</dbReference>
<evidence type="ECO:0000256" key="1">
    <source>
        <dbReference type="SAM" id="Phobius"/>
    </source>
</evidence>
<reference evidence="3" key="1">
    <citation type="submission" date="2022-11" db="UniProtKB">
        <authorList>
            <consortium name="WormBaseParasite"/>
        </authorList>
    </citation>
    <scope>IDENTIFICATION</scope>
</reference>
<dbReference type="GO" id="GO:0030659">
    <property type="term" value="C:cytoplasmic vesicle membrane"/>
    <property type="evidence" value="ECO:0007669"/>
    <property type="project" value="TreeGrafter"/>
</dbReference>
<name>A0A914VZI2_9BILA</name>
<dbReference type="Proteomes" id="UP000887566">
    <property type="component" value="Unplaced"/>
</dbReference>
<accession>A0A914VZI2</accession>
<dbReference type="PANTHER" id="PTHR10796">
    <property type="entry name" value="PATCHED-RELATED"/>
    <property type="match status" value="1"/>
</dbReference>
<dbReference type="GO" id="GO:0018996">
    <property type="term" value="P:molting cycle, collagen and cuticulin-based cuticle"/>
    <property type="evidence" value="ECO:0007669"/>
    <property type="project" value="TreeGrafter"/>
</dbReference>
<proteinExistence type="predicted"/>
<protein>
    <submittedName>
        <fullName evidence="3">Uncharacterized protein</fullName>
    </submittedName>
</protein>
<dbReference type="InterPro" id="IPR051697">
    <property type="entry name" value="Patched_domain-protein"/>
</dbReference>
<keyword evidence="1" id="KW-0472">Membrane</keyword>
<dbReference type="GO" id="GO:0005886">
    <property type="term" value="C:plasma membrane"/>
    <property type="evidence" value="ECO:0007669"/>
    <property type="project" value="TreeGrafter"/>
</dbReference>
<sequence>MSSRRPASPASPAPSCGSCQFQRIVAQFFRDHSRLVAKWPLPFVTFPLVLTAVLAFAFVIRIDSLEDVEGDKLSMFLPDNVESMRDLRTLLALFPPQNALRDAYSIFGASYAYVIIEDVSVQQNVLRNEILAVARDIYQRINDLTVLDRHELFHQNWTNSF</sequence>
<dbReference type="GO" id="GO:0006897">
    <property type="term" value="P:endocytosis"/>
    <property type="evidence" value="ECO:0007669"/>
    <property type="project" value="TreeGrafter"/>
</dbReference>
<feature type="transmembrane region" description="Helical" evidence="1">
    <location>
        <begin position="39"/>
        <end position="60"/>
    </location>
</feature>
<evidence type="ECO:0000313" key="2">
    <source>
        <dbReference type="Proteomes" id="UP000887566"/>
    </source>
</evidence>
<organism evidence="2 3">
    <name type="scientific">Plectus sambesii</name>
    <dbReference type="NCBI Taxonomy" id="2011161"/>
    <lineage>
        <taxon>Eukaryota</taxon>
        <taxon>Metazoa</taxon>
        <taxon>Ecdysozoa</taxon>
        <taxon>Nematoda</taxon>
        <taxon>Chromadorea</taxon>
        <taxon>Plectida</taxon>
        <taxon>Plectina</taxon>
        <taxon>Plectoidea</taxon>
        <taxon>Plectidae</taxon>
        <taxon>Plectus</taxon>
    </lineage>
</organism>
<keyword evidence="2" id="KW-1185">Reference proteome</keyword>
<evidence type="ECO:0000313" key="3">
    <source>
        <dbReference type="WBParaSite" id="PSAMB.scaffold271size59940.g4254.t1"/>
    </source>
</evidence>
<dbReference type="AlphaFoldDB" id="A0A914VZI2"/>
<dbReference type="PANTHER" id="PTHR10796:SF96">
    <property type="entry name" value="PATCHED-RELATED PROTEIN 9"/>
    <property type="match status" value="1"/>
</dbReference>
<keyword evidence="1" id="KW-1133">Transmembrane helix</keyword>
<keyword evidence="1" id="KW-0812">Transmembrane</keyword>